<organism evidence="2">
    <name type="scientific">Klebsiella pneumoniae</name>
    <dbReference type="NCBI Taxonomy" id="573"/>
    <lineage>
        <taxon>Bacteria</taxon>
        <taxon>Pseudomonadati</taxon>
        <taxon>Pseudomonadota</taxon>
        <taxon>Gammaproteobacteria</taxon>
        <taxon>Enterobacterales</taxon>
        <taxon>Enterobacteriaceae</taxon>
        <taxon>Klebsiella/Raoultella group</taxon>
        <taxon>Klebsiella</taxon>
        <taxon>Klebsiella pneumoniae complex</taxon>
    </lineage>
</organism>
<dbReference type="EMBL" id="CAAHCU010000001">
    <property type="protein sequence ID" value="VGL65644.1"/>
    <property type="molecule type" value="Genomic_DNA"/>
</dbReference>
<proteinExistence type="predicted"/>
<dbReference type="AlphaFoldDB" id="A0A486NZH2"/>
<protein>
    <recommendedName>
        <fullName evidence="1">HNH nuclease domain-containing protein</fullName>
    </recommendedName>
</protein>
<dbReference type="Pfam" id="PF13391">
    <property type="entry name" value="HNH_2"/>
    <property type="match status" value="1"/>
</dbReference>
<evidence type="ECO:0000313" key="2">
    <source>
        <dbReference type="EMBL" id="VGL65644.1"/>
    </source>
</evidence>
<gene>
    <name evidence="2" type="ORF">SAMEA4873650_01514</name>
</gene>
<dbReference type="RefSeq" id="WP_023286437.1">
    <property type="nucleotide sequence ID" value="NZ_BHZB01000146.1"/>
</dbReference>
<feature type="domain" description="HNH nuclease" evidence="1">
    <location>
        <begin position="331"/>
        <end position="376"/>
    </location>
</feature>
<reference evidence="2" key="1">
    <citation type="submission" date="2019-03" db="EMBL/GenBank/DDBJ databases">
        <authorList>
            <consortium name="Pathogen Informatics"/>
        </authorList>
    </citation>
    <scope>NUCLEOTIDE SEQUENCE</scope>
    <source>
        <strain evidence="2">5012STDY7626448</strain>
    </source>
</reference>
<evidence type="ECO:0000259" key="1">
    <source>
        <dbReference type="Pfam" id="PF13391"/>
    </source>
</evidence>
<dbReference type="InterPro" id="IPR003615">
    <property type="entry name" value="HNH_nuc"/>
</dbReference>
<accession>A0A486NZH2</accession>
<sequence length="444" mass="50117">MSNAINPNQMNIYNDIRKAKENHVNSSLKRLTKHVFCPKCNIQVRAANLEKHLAKHEVNPLMMPKIPHPPQPVRSPRKMKPPVIEIKKNAVKSSAVLRDNAEKSVSGWADKINRTGAELRALYEGKQLPKHKAEIRKAKFKATQDISCLICKTPLKSSNLNKHYKKVHGIDIQIQELEISGVGELNQEGFISHWSLPGTGKQALESSCERIRGGKFEEIEEHFFEHWLRLFSEKGYTVAMVQAFRRTSESKHISKSEIKSFLEVVKPIKKKPQIQETTVCGKELSESVELIKELHLSSVKGVKKAIHTVGRDSQEQAAFRKAVSMNYNHRCAITGDEVAVEACHIQTHANYFDNSLDNGVLLSVGLHRLFDAGIMIICPETMTISFTRNCFYKKYLDGALVKQGRIPISKKKLSEKNSGIKICHEITPGLRDVIAEQDGDYTGR</sequence>
<name>A0A486NZH2_KLEPN</name>